<organism evidence="2 3">
    <name type="scientific">Oopsacas minuta</name>
    <dbReference type="NCBI Taxonomy" id="111878"/>
    <lineage>
        <taxon>Eukaryota</taxon>
        <taxon>Metazoa</taxon>
        <taxon>Porifera</taxon>
        <taxon>Hexactinellida</taxon>
        <taxon>Hexasterophora</taxon>
        <taxon>Lyssacinosida</taxon>
        <taxon>Leucopsacidae</taxon>
        <taxon>Oopsacas</taxon>
    </lineage>
</organism>
<gene>
    <name evidence="2" type="ORF">LOD99_9070</name>
</gene>
<dbReference type="AlphaFoldDB" id="A0AAV7JEK0"/>
<keyword evidence="3" id="KW-1185">Reference proteome</keyword>
<name>A0AAV7JEK0_9METZ</name>
<evidence type="ECO:0000256" key="1">
    <source>
        <dbReference type="SAM" id="MobiDB-lite"/>
    </source>
</evidence>
<comment type="caution">
    <text evidence="2">The sequence shown here is derived from an EMBL/GenBank/DDBJ whole genome shotgun (WGS) entry which is preliminary data.</text>
</comment>
<dbReference type="EMBL" id="JAKMXF010000349">
    <property type="protein sequence ID" value="KAI6646976.1"/>
    <property type="molecule type" value="Genomic_DNA"/>
</dbReference>
<reference evidence="2 3" key="1">
    <citation type="journal article" date="2023" name="BMC Biol.">
        <title>The compact genome of the sponge Oopsacas minuta (Hexactinellida) is lacking key metazoan core genes.</title>
        <authorList>
            <person name="Santini S."/>
            <person name="Schenkelaars Q."/>
            <person name="Jourda C."/>
            <person name="Duchesne M."/>
            <person name="Belahbib H."/>
            <person name="Rocher C."/>
            <person name="Selva M."/>
            <person name="Riesgo A."/>
            <person name="Vervoort M."/>
            <person name="Leys S.P."/>
            <person name="Kodjabachian L."/>
            <person name="Le Bivic A."/>
            <person name="Borchiellini C."/>
            <person name="Claverie J.M."/>
            <person name="Renard E."/>
        </authorList>
    </citation>
    <scope>NUCLEOTIDE SEQUENCE [LARGE SCALE GENOMIC DNA]</scope>
    <source>
        <strain evidence="2">SPO-2</strain>
    </source>
</reference>
<accession>A0AAV7JEK0</accession>
<protein>
    <submittedName>
        <fullName evidence="2">Uncharacterized protein</fullName>
    </submittedName>
</protein>
<evidence type="ECO:0000313" key="3">
    <source>
        <dbReference type="Proteomes" id="UP001165289"/>
    </source>
</evidence>
<proteinExistence type="predicted"/>
<sequence length="160" mass="18238">MDKKYRSEDKIVVFIANCIPAIPETPQTQCRTKNFRHANHQYTRQLIASPPILKAYNYRMGGVDKHDCLVGQHPIPLRSKRGYLRVFFHLLDSAWQHLHELLLQHATTITLEVEGEQSLPLSPEFDTSILPIAAITTTNVMSDKESSDSEQYSSSDDDDL</sequence>
<feature type="region of interest" description="Disordered" evidence="1">
    <location>
        <begin position="140"/>
        <end position="160"/>
    </location>
</feature>
<evidence type="ECO:0000313" key="2">
    <source>
        <dbReference type="EMBL" id="KAI6646976.1"/>
    </source>
</evidence>
<dbReference type="Proteomes" id="UP001165289">
    <property type="component" value="Unassembled WGS sequence"/>
</dbReference>